<dbReference type="SUPFAM" id="SSF48726">
    <property type="entry name" value="Immunoglobulin"/>
    <property type="match status" value="1"/>
</dbReference>
<accession>A0AAW1FIL9</accession>
<keyword evidence="1" id="KW-1133">Transmembrane helix</keyword>
<protein>
    <recommendedName>
        <fullName evidence="2">Immunoglobulin V-set domain-containing protein</fullName>
    </recommendedName>
</protein>
<dbReference type="InterPro" id="IPR013106">
    <property type="entry name" value="Ig_V-set"/>
</dbReference>
<name>A0AAW1FIL9_ZOAVI</name>
<feature type="transmembrane region" description="Helical" evidence="1">
    <location>
        <begin position="173"/>
        <end position="191"/>
    </location>
</feature>
<evidence type="ECO:0000313" key="4">
    <source>
        <dbReference type="Proteomes" id="UP001488805"/>
    </source>
</evidence>
<sequence length="192" mass="21968">MLLIMSPTEPPSLIALVQQFFLRVFLLVLPLFFLLVVILTLVILVYIQYYTIPVSTVEVKQGVWFVKLPFKTKLLLPGDTTVEWSRCDPEPMKVHEYRNGGNYLVRQDKFYCNRTTMEMYPQHTGDLSLSLRNPCFRDSGSYICTVYKDREILTQKVVRLRVKGQCCSYKSKVALATGPATIGITAAVVLYN</sequence>
<comment type="caution">
    <text evidence="3">The sequence shown here is derived from an EMBL/GenBank/DDBJ whole genome shotgun (WGS) entry which is preliminary data.</text>
</comment>
<dbReference type="EMBL" id="JBCEZU010000067">
    <property type="protein sequence ID" value="KAK9534267.1"/>
    <property type="molecule type" value="Genomic_DNA"/>
</dbReference>
<dbReference type="Proteomes" id="UP001488805">
    <property type="component" value="Unassembled WGS sequence"/>
</dbReference>
<evidence type="ECO:0000313" key="3">
    <source>
        <dbReference type="EMBL" id="KAK9534267.1"/>
    </source>
</evidence>
<evidence type="ECO:0000256" key="1">
    <source>
        <dbReference type="SAM" id="Phobius"/>
    </source>
</evidence>
<reference evidence="3 4" key="1">
    <citation type="journal article" date="2024" name="Genome Biol. Evol.">
        <title>Chromosome-level genome assembly of the viviparous eelpout Zoarces viviparus.</title>
        <authorList>
            <person name="Fuhrmann N."/>
            <person name="Brasseur M.V."/>
            <person name="Bakowski C.E."/>
            <person name="Podsiadlowski L."/>
            <person name="Prost S."/>
            <person name="Krehenwinkel H."/>
            <person name="Mayer C."/>
        </authorList>
    </citation>
    <scope>NUCLEOTIDE SEQUENCE [LARGE SCALE GENOMIC DNA]</scope>
    <source>
        <strain evidence="3">NO-MEL_2022_Ind0_liver</strain>
    </source>
</reference>
<dbReference type="Pfam" id="PF07686">
    <property type="entry name" value="V-set"/>
    <property type="match status" value="1"/>
</dbReference>
<feature type="transmembrane region" description="Helical" evidence="1">
    <location>
        <begin position="20"/>
        <end position="47"/>
    </location>
</feature>
<dbReference type="InterPro" id="IPR036179">
    <property type="entry name" value="Ig-like_dom_sf"/>
</dbReference>
<dbReference type="Gene3D" id="2.60.40.10">
    <property type="entry name" value="Immunoglobulins"/>
    <property type="match status" value="1"/>
</dbReference>
<keyword evidence="4" id="KW-1185">Reference proteome</keyword>
<organism evidence="3 4">
    <name type="scientific">Zoarces viviparus</name>
    <name type="common">Viviparous eelpout</name>
    <name type="synonym">Blennius viviparus</name>
    <dbReference type="NCBI Taxonomy" id="48416"/>
    <lineage>
        <taxon>Eukaryota</taxon>
        <taxon>Metazoa</taxon>
        <taxon>Chordata</taxon>
        <taxon>Craniata</taxon>
        <taxon>Vertebrata</taxon>
        <taxon>Euteleostomi</taxon>
        <taxon>Actinopterygii</taxon>
        <taxon>Neopterygii</taxon>
        <taxon>Teleostei</taxon>
        <taxon>Neoteleostei</taxon>
        <taxon>Acanthomorphata</taxon>
        <taxon>Eupercaria</taxon>
        <taxon>Perciformes</taxon>
        <taxon>Cottioidei</taxon>
        <taxon>Zoarcales</taxon>
        <taxon>Zoarcidae</taxon>
        <taxon>Zoarcinae</taxon>
        <taxon>Zoarces</taxon>
    </lineage>
</organism>
<keyword evidence="1" id="KW-0472">Membrane</keyword>
<evidence type="ECO:0000259" key="2">
    <source>
        <dbReference type="Pfam" id="PF07686"/>
    </source>
</evidence>
<keyword evidence="1" id="KW-0812">Transmembrane</keyword>
<dbReference type="AlphaFoldDB" id="A0AAW1FIL9"/>
<proteinExistence type="predicted"/>
<gene>
    <name evidence="3" type="ORF">VZT92_009323</name>
</gene>
<feature type="domain" description="Immunoglobulin V-set" evidence="2">
    <location>
        <begin position="78"/>
        <end position="162"/>
    </location>
</feature>
<dbReference type="InterPro" id="IPR013783">
    <property type="entry name" value="Ig-like_fold"/>
</dbReference>